<proteinExistence type="predicted"/>
<sequence>MEFLSKTLRWVTGCDLTLDMMEPDPLHSPRERTVKELARMLEENRVIHVRGTPASGKTILARLLSNHYRQERIAVITFHSWRTTPPQYYKDKIIDEARRRGYRQFDAQFVEDGNYVLILDEGQMTYRDEALWIELIKNQSGSHFGPRICIFTCYGSPTEGPDSEYSAGSPLAYLGPQQRVSITPSLIQFSPWVALFYNSEEFEDVVERFCHRESQNPQLRLDGTAREYIFNLTHGHPGAVDGLLHMLLQVYHSELKHEEITLNDSHIISSLDNEAQAFAYLMSAPVSRSFPRPKRVSPEAAEILRKALSEGNVDRDLNNEGIKQCYENGWLHSEPTDADAEHIVCVFPTRLHAKFVEHYWTSSTMDFPLERYPNITALAQAVLARFSPRNISGGTRRFGDAAIIRPWEATYQDEFYRAAHEVLGYAMNVTSEWSSGGQGRIDFRFAQVGWRIELLREGDRLKEHCERFASTGTYARWIADGSIKDWLIIDCRTTRPEPYGIPDPKFWRAVFAADYLSVEILDWSNKVLFPKIPLMSS</sequence>
<accession>A0A5N7DMN1</accession>
<reference evidence="1 2" key="1">
    <citation type="submission" date="2019-04" db="EMBL/GenBank/DDBJ databases">
        <authorList>
            <consortium name="DOE Joint Genome Institute"/>
            <person name="Mondo S."/>
            <person name="Kjaerbolling I."/>
            <person name="Vesth T."/>
            <person name="Frisvad J.C."/>
            <person name="Nybo J.L."/>
            <person name="Theobald S."/>
            <person name="Kildgaard S."/>
            <person name="Isbrandt T."/>
            <person name="Kuo A."/>
            <person name="Sato A."/>
            <person name="Lyhne E.K."/>
            <person name="Kogle M.E."/>
            <person name="Wiebenga A."/>
            <person name="Kun R.S."/>
            <person name="Lubbers R.J."/>
            <person name="Makela M.R."/>
            <person name="Barry K."/>
            <person name="Chovatia M."/>
            <person name="Clum A."/>
            <person name="Daum C."/>
            <person name="Haridas S."/>
            <person name="He G."/>
            <person name="LaButti K."/>
            <person name="Lipzen A."/>
            <person name="Riley R."/>
            <person name="Salamov A."/>
            <person name="Simmons B.A."/>
            <person name="Magnuson J.K."/>
            <person name="Henrissat B."/>
            <person name="Mortensen U.H."/>
            <person name="Larsen T.O."/>
            <person name="Devries R.P."/>
            <person name="Grigoriev I.V."/>
            <person name="Machida M."/>
            <person name="Baker S.E."/>
            <person name="Andersen M.R."/>
            <person name="Cantor M.N."/>
            <person name="Hua S.X."/>
        </authorList>
    </citation>
    <scope>NUCLEOTIDE SEQUENCE [LARGE SCALE GENOMIC DNA]</scope>
    <source>
        <strain evidence="1 2">CBS 119388</strain>
    </source>
</reference>
<dbReference type="SUPFAM" id="SSF52540">
    <property type="entry name" value="P-loop containing nucleoside triphosphate hydrolases"/>
    <property type="match status" value="1"/>
</dbReference>
<protein>
    <submittedName>
        <fullName evidence="1">Uncharacterized protein</fullName>
    </submittedName>
</protein>
<dbReference type="EMBL" id="ML736746">
    <property type="protein sequence ID" value="KAE8407702.1"/>
    <property type="molecule type" value="Genomic_DNA"/>
</dbReference>
<accession>A0A5N6I0F9</accession>
<keyword evidence="2" id="KW-1185">Reference proteome</keyword>
<dbReference type="RefSeq" id="XP_031945021.1">
    <property type="nucleotide sequence ID" value="XM_032086344.1"/>
</dbReference>
<organism evidence="1 2">
    <name type="scientific">Aspergillus pseudonomiae</name>
    <dbReference type="NCBI Taxonomy" id="1506151"/>
    <lineage>
        <taxon>Eukaryota</taxon>
        <taxon>Fungi</taxon>
        <taxon>Dikarya</taxon>
        <taxon>Ascomycota</taxon>
        <taxon>Pezizomycotina</taxon>
        <taxon>Eurotiomycetes</taxon>
        <taxon>Eurotiomycetidae</taxon>
        <taxon>Eurotiales</taxon>
        <taxon>Aspergillaceae</taxon>
        <taxon>Aspergillus</taxon>
        <taxon>Aspergillus subgen. Circumdati</taxon>
    </lineage>
</organism>
<gene>
    <name evidence="1" type="ORF">BDV37DRAFT_279493</name>
</gene>
<dbReference type="Proteomes" id="UP000325579">
    <property type="component" value="Unassembled WGS sequence"/>
</dbReference>
<dbReference type="InterPro" id="IPR027417">
    <property type="entry name" value="P-loop_NTPase"/>
</dbReference>
<dbReference type="GeneID" id="43671035"/>
<evidence type="ECO:0000313" key="1">
    <source>
        <dbReference type="EMBL" id="KAE8407702.1"/>
    </source>
</evidence>
<evidence type="ECO:0000313" key="2">
    <source>
        <dbReference type="Proteomes" id="UP000325579"/>
    </source>
</evidence>
<dbReference type="AlphaFoldDB" id="A0A5N7DMN1"/>
<dbReference type="OrthoDB" id="2364732at2759"/>
<dbReference type="Gene3D" id="3.40.50.300">
    <property type="entry name" value="P-loop containing nucleotide triphosphate hydrolases"/>
    <property type="match status" value="1"/>
</dbReference>
<name>A0A5N7DMN1_9EURO</name>